<protein>
    <submittedName>
        <fullName evidence="1">Uncharacterized protein</fullName>
    </submittedName>
</protein>
<gene>
    <name evidence="1" type="ORF">NIES593_18855</name>
</gene>
<evidence type="ECO:0000313" key="2">
    <source>
        <dbReference type="Proteomes" id="UP000186868"/>
    </source>
</evidence>
<organism evidence="1 2">
    <name type="scientific">Hydrococcus rivularis NIES-593</name>
    <dbReference type="NCBI Taxonomy" id="1921803"/>
    <lineage>
        <taxon>Bacteria</taxon>
        <taxon>Bacillati</taxon>
        <taxon>Cyanobacteriota</taxon>
        <taxon>Cyanophyceae</taxon>
        <taxon>Pleurocapsales</taxon>
        <taxon>Hydrococcaceae</taxon>
        <taxon>Hydrococcus</taxon>
    </lineage>
</organism>
<dbReference type="Proteomes" id="UP000186868">
    <property type="component" value="Unassembled WGS sequence"/>
</dbReference>
<comment type="caution">
    <text evidence="1">The sequence shown here is derived from an EMBL/GenBank/DDBJ whole genome shotgun (WGS) entry which is preliminary data.</text>
</comment>
<reference evidence="1 2" key="1">
    <citation type="submission" date="2016-11" db="EMBL/GenBank/DDBJ databases">
        <title>Draft Genome Sequences of Nine Cyanobacterial Strains from Diverse Habitats.</title>
        <authorList>
            <person name="Zhu T."/>
            <person name="Hou S."/>
            <person name="Lu X."/>
            <person name="Hess W.R."/>
        </authorList>
    </citation>
    <scope>NUCLEOTIDE SEQUENCE [LARGE SCALE GENOMIC DNA]</scope>
    <source>
        <strain evidence="1 2">NIES-593</strain>
    </source>
</reference>
<sequence length="69" mass="7391">MIIANLDYWEELDRQIDVSGGISIAQISVNALARGANLSLSNVESKAFVFSFPEIKVSQVFVSSSSLAG</sequence>
<dbReference type="RefSeq" id="WP_073601054.1">
    <property type="nucleotide sequence ID" value="NZ_MRCB01000030.1"/>
</dbReference>
<name>A0A1U7HA74_9CYAN</name>
<dbReference type="AlphaFoldDB" id="A0A1U7HA74"/>
<dbReference type="EMBL" id="MRCB01000030">
    <property type="protein sequence ID" value="OKH20438.1"/>
    <property type="molecule type" value="Genomic_DNA"/>
</dbReference>
<accession>A0A1U7HA74</accession>
<evidence type="ECO:0000313" key="1">
    <source>
        <dbReference type="EMBL" id="OKH20438.1"/>
    </source>
</evidence>
<dbReference type="STRING" id="1921803.NIES593_18855"/>
<proteinExistence type="predicted"/>
<keyword evidence="2" id="KW-1185">Reference proteome</keyword>